<feature type="domain" description="Cytochrome b561 bacterial/Ni-hydrogenase" evidence="7">
    <location>
        <begin position="17"/>
        <end position="195"/>
    </location>
</feature>
<keyword evidence="5 6" id="KW-0472">Membrane</keyword>
<comment type="subcellular location">
    <subcellularLocation>
        <location evidence="1">Cell membrane</location>
        <topology evidence="1">Multi-pass membrane protein</topology>
    </subcellularLocation>
</comment>
<evidence type="ECO:0000256" key="5">
    <source>
        <dbReference type="ARBA" id="ARBA00023136"/>
    </source>
</evidence>
<dbReference type="PANTHER" id="PTHR30485">
    <property type="entry name" value="NI/FE-HYDROGENASE 1 B-TYPE CYTOCHROME SUBUNIT"/>
    <property type="match status" value="1"/>
</dbReference>
<gene>
    <name evidence="8" type="ORF">GCM10011382_13630</name>
</gene>
<dbReference type="PANTHER" id="PTHR30485:SF2">
    <property type="entry name" value="BLL0597 PROTEIN"/>
    <property type="match status" value="1"/>
</dbReference>
<evidence type="ECO:0000259" key="7">
    <source>
        <dbReference type="Pfam" id="PF01292"/>
    </source>
</evidence>
<keyword evidence="2" id="KW-1003">Cell membrane</keyword>
<dbReference type="Proteomes" id="UP000597301">
    <property type="component" value="Unassembled WGS sequence"/>
</dbReference>
<evidence type="ECO:0000313" key="9">
    <source>
        <dbReference type="Proteomes" id="UP000597301"/>
    </source>
</evidence>
<keyword evidence="9" id="KW-1185">Reference proteome</keyword>
<feature type="transmembrane region" description="Helical" evidence="6">
    <location>
        <begin position="21"/>
        <end position="39"/>
    </location>
</feature>
<evidence type="ECO:0000256" key="1">
    <source>
        <dbReference type="ARBA" id="ARBA00004651"/>
    </source>
</evidence>
<keyword evidence="3 6" id="KW-0812">Transmembrane</keyword>
<reference evidence="9" key="1">
    <citation type="journal article" date="2019" name="Int. J. Syst. Evol. Microbiol.">
        <title>The Global Catalogue of Microorganisms (GCM) 10K type strain sequencing project: providing services to taxonomists for standard genome sequencing and annotation.</title>
        <authorList>
            <consortium name="The Broad Institute Genomics Platform"/>
            <consortium name="The Broad Institute Genome Sequencing Center for Infectious Disease"/>
            <person name="Wu L."/>
            <person name="Ma J."/>
        </authorList>
    </citation>
    <scope>NUCLEOTIDE SEQUENCE [LARGE SCALE GENOMIC DNA]</scope>
    <source>
        <strain evidence="9">CGMCC 1.15122</strain>
    </source>
</reference>
<evidence type="ECO:0000256" key="3">
    <source>
        <dbReference type="ARBA" id="ARBA00022692"/>
    </source>
</evidence>
<evidence type="ECO:0000256" key="2">
    <source>
        <dbReference type="ARBA" id="ARBA00022475"/>
    </source>
</evidence>
<feature type="transmembrane region" description="Helical" evidence="6">
    <location>
        <begin position="112"/>
        <end position="134"/>
    </location>
</feature>
<protein>
    <submittedName>
        <fullName evidence="8">Cytochrome b561</fullName>
    </submittedName>
</protein>
<feature type="transmembrane region" description="Helical" evidence="6">
    <location>
        <begin position="166"/>
        <end position="183"/>
    </location>
</feature>
<keyword evidence="4 6" id="KW-1133">Transmembrane helix</keyword>
<accession>A0ABQ1NWX5</accession>
<dbReference type="EMBL" id="BMHM01000002">
    <property type="protein sequence ID" value="GGC84744.1"/>
    <property type="molecule type" value="Genomic_DNA"/>
</dbReference>
<evidence type="ECO:0000256" key="4">
    <source>
        <dbReference type="ARBA" id="ARBA00022989"/>
    </source>
</evidence>
<sequence length="235" mass="26149">MTIEDSLMQSRTTRIAVWDRLIRLFHWSLLAAVVISFYTTKTTGAPFLFPIEVHAQAGYIIIGLLVFRFIWGLVGTTYARFSSFLYGPKTTAHYAKALVMRRAPRYASHNPLGGWMVVLLLLSLGFQALSGLFLSDDIFFQAPLYGLFGPALGDVMPRLHSLNSDLLLILIGLHLAGLVWHTLQGERLVPAMLTGVKRFTNAPADEKPAVSRAHKRYAIGALLIAAGISGWLWFY</sequence>
<dbReference type="InterPro" id="IPR051542">
    <property type="entry name" value="Hydrogenase_cytochrome"/>
</dbReference>
<evidence type="ECO:0000313" key="8">
    <source>
        <dbReference type="EMBL" id="GGC84744.1"/>
    </source>
</evidence>
<feature type="transmembrane region" description="Helical" evidence="6">
    <location>
        <begin position="217"/>
        <end position="234"/>
    </location>
</feature>
<dbReference type="InterPro" id="IPR011577">
    <property type="entry name" value="Cyt_b561_bac/Ni-Hgenase"/>
</dbReference>
<name>A0ABQ1NWX5_9GAMM</name>
<dbReference type="InterPro" id="IPR016174">
    <property type="entry name" value="Di-haem_cyt_TM"/>
</dbReference>
<proteinExistence type="predicted"/>
<dbReference type="Pfam" id="PF01292">
    <property type="entry name" value="Ni_hydr_CYTB"/>
    <property type="match status" value="1"/>
</dbReference>
<evidence type="ECO:0000256" key="6">
    <source>
        <dbReference type="SAM" id="Phobius"/>
    </source>
</evidence>
<comment type="caution">
    <text evidence="8">The sequence shown here is derived from an EMBL/GenBank/DDBJ whole genome shotgun (WGS) entry which is preliminary data.</text>
</comment>
<dbReference type="Gene3D" id="1.20.950.20">
    <property type="entry name" value="Transmembrane di-heme cytochromes, Chain C"/>
    <property type="match status" value="1"/>
</dbReference>
<dbReference type="SUPFAM" id="SSF81342">
    <property type="entry name" value="Transmembrane di-heme cytochromes"/>
    <property type="match status" value="1"/>
</dbReference>
<feature type="transmembrane region" description="Helical" evidence="6">
    <location>
        <begin position="59"/>
        <end position="79"/>
    </location>
</feature>
<organism evidence="8 9">
    <name type="scientific">Vreelandella lutescens</name>
    <dbReference type="NCBI Taxonomy" id="1602943"/>
    <lineage>
        <taxon>Bacteria</taxon>
        <taxon>Pseudomonadati</taxon>
        <taxon>Pseudomonadota</taxon>
        <taxon>Gammaproteobacteria</taxon>
        <taxon>Oceanospirillales</taxon>
        <taxon>Halomonadaceae</taxon>
        <taxon>Vreelandella</taxon>
    </lineage>
</organism>